<organism evidence="3 4">
    <name type="scientific">Spirosoma sordidisoli</name>
    <dbReference type="NCBI Taxonomy" id="2502893"/>
    <lineage>
        <taxon>Bacteria</taxon>
        <taxon>Pseudomonadati</taxon>
        <taxon>Bacteroidota</taxon>
        <taxon>Cytophagia</taxon>
        <taxon>Cytophagales</taxon>
        <taxon>Cytophagaceae</taxon>
        <taxon>Spirosoma</taxon>
    </lineage>
</organism>
<dbReference type="Gene3D" id="2.20.200.10">
    <property type="entry name" value="Outer membrane efflux proteins (OEP)"/>
    <property type="match status" value="1"/>
</dbReference>
<dbReference type="SUPFAM" id="SSF56954">
    <property type="entry name" value="Outer membrane efflux proteins (OEP)"/>
    <property type="match status" value="1"/>
</dbReference>
<dbReference type="GO" id="GO:0015562">
    <property type="term" value="F:efflux transmembrane transporter activity"/>
    <property type="evidence" value="ECO:0007669"/>
    <property type="project" value="InterPro"/>
</dbReference>
<keyword evidence="4" id="KW-1185">Reference proteome</keyword>
<gene>
    <name evidence="3" type="ORF">EQG79_12360</name>
</gene>
<evidence type="ECO:0000313" key="4">
    <source>
        <dbReference type="Proteomes" id="UP000290407"/>
    </source>
</evidence>
<dbReference type="RefSeq" id="WP_129601657.1">
    <property type="nucleotide sequence ID" value="NZ_SBLB01000003.1"/>
</dbReference>
<dbReference type="PANTHER" id="PTHR30203:SF30">
    <property type="entry name" value="OUTER MEMBRANE PROTEIN-RELATED"/>
    <property type="match status" value="1"/>
</dbReference>
<dbReference type="GO" id="GO:0005886">
    <property type="term" value="C:plasma membrane"/>
    <property type="evidence" value="ECO:0007669"/>
    <property type="project" value="UniProtKB-SubCell"/>
</dbReference>
<evidence type="ECO:0000313" key="3">
    <source>
        <dbReference type="EMBL" id="RYC69397.1"/>
    </source>
</evidence>
<keyword evidence="2" id="KW-0812">Transmembrane</keyword>
<keyword evidence="2" id="KW-0449">Lipoprotein</keyword>
<evidence type="ECO:0000256" key="2">
    <source>
        <dbReference type="RuleBase" id="RU362097"/>
    </source>
</evidence>
<dbReference type="AlphaFoldDB" id="A0A4Q2UIW6"/>
<evidence type="ECO:0000256" key="1">
    <source>
        <dbReference type="ARBA" id="ARBA00007613"/>
    </source>
</evidence>
<sequence length="485" mass="53193">MVPSFIPKSYFLSAGRLATLVLVISSCQVARPVQPSVPHPLPGSFAGSQDTSSIAAQGWRTFFADPSLVSLIDTALAGNLDLRIATQRIEVARAAFDYSRGFLVPSVNAVASAGVDRFGRNTLNGVGNFDTNLSDNIRGDQVIPNPTPDFFLGARSTWEVDIWGKLRNRRKAAYLRLLASEEGRHAVVTALVSEIARYYYTLLALDGELEILQKNINFQQNALELVRVQKQAGRVTELGIQQFSAQLLNTRSRQGQVQQRIVEAENQLNRLLGRFPQPIARGQSLRGRELPGQVTSGIPAQMLTRRPDIRQAELELQAANVDIDVARAEFLPSLNLSAYVGLNAFRTSVLFNPGSIAAGILGGLSAPILNRRFLKASYGQSIAQSRELLYRYHQTVQTGFSEVVTSLRGVENYRNVADLQAQEVNVLNQAVTVSNDLFAGGYASYLEVITAQRSVLEAELALINTRQAQFLSLTDLYRSLGGGWD</sequence>
<dbReference type="InterPro" id="IPR003423">
    <property type="entry name" value="OMP_efflux"/>
</dbReference>
<protein>
    <submittedName>
        <fullName evidence="3">Efflux transporter outer membrane subunit</fullName>
    </submittedName>
</protein>
<comment type="caution">
    <text evidence="3">The sequence shown here is derived from an EMBL/GenBank/DDBJ whole genome shotgun (WGS) entry which is preliminary data.</text>
</comment>
<dbReference type="Pfam" id="PF02321">
    <property type="entry name" value="OEP"/>
    <property type="match status" value="2"/>
</dbReference>
<keyword evidence="2" id="KW-0564">Palmitate</keyword>
<dbReference type="PANTHER" id="PTHR30203">
    <property type="entry name" value="OUTER MEMBRANE CATION EFFLUX PROTEIN"/>
    <property type="match status" value="1"/>
</dbReference>
<keyword evidence="2" id="KW-0472">Membrane</keyword>
<proteinExistence type="inferred from homology"/>
<dbReference type="NCBIfam" id="TIGR01845">
    <property type="entry name" value="outer_NodT"/>
    <property type="match status" value="1"/>
</dbReference>
<accession>A0A4Q2UIW6</accession>
<dbReference type="EMBL" id="SBLB01000003">
    <property type="protein sequence ID" value="RYC69397.1"/>
    <property type="molecule type" value="Genomic_DNA"/>
</dbReference>
<keyword evidence="2" id="KW-1134">Transmembrane beta strand</keyword>
<reference evidence="3 4" key="1">
    <citation type="submission" date="2019-01" db="EMBL/GenBank/DDBJ databases">
        <title>Spirosoma flava sp. nov., a propanil-degrading bacterium isolated from herbicide-contaminated soil.</title>
        <authorList>
            <person name="Zhang L."/>
            <person name="Jiang J.-D."/>
        </authorList>
    </citation>
    <scope>NUCLEOTIDE SEQUENCE [LARGE SCALE GENOMIC DNA]</scope>
    <source>
        <strain evidence="3 4">TY50</strain>
    </source>
</reference>
<comment type="subcellular location">
    <subcellularLocation>
        <location evidence="2">Cell membrane</location>
        <topology evidence="2">Lipid-anchor</topology>
    </subcellularLocation>
</comment>
<dbReference type="Proteomes" id="UP000290407">
    <property type="component" value="Unassembled WGS sequence"/>
</dbReference>
<comment type="similarity">
    <text evidence="1 2">Belongs to the outer membrane factor (OMF) (TC 1.B.17) family.</text>
</comment>
<name>A0A4Q2UIW6_9BACT</name>
<dbReference type="Gene3D" id="1.20.1600.10">
    <property type="entry name" value="Outer membrane efflux proteins (OEP)"/>
    <property type="match status" value="1"/>
</dbReference>
<dbReference type="InterPro" id="IPR010131">
    <property type="entry name" value="MdtP/NodT-like"/>
</dbReference>